<dbReference type="OrthoDB" id="6159421at2759"/>
<evidence type="ECO:0000313" key="2">
    <source>
        <dbReference type="Proteomes" id="UP000499080"/>
    </source>
</evidence>
<proteinExistence type="predicted"/>
<comment type="caution">
    <text evidence="1">The sequence shown here is derived from an EMBL/GenBank/DDBJ whole genome shotgun (WGS) entry which is preliminary data.</text>
</comment>
<sequence>MPGKCFFNPLWLENADYKDWLVPVTDSKHKAKCKLCVKEFDITKMGESALKSHMKGTKHVERKKNKTQSRTLTNLLFSSKSSANAPSTSADTQSPIATNSESISSYVLKNDVLDAEILWSLKCINSRYS</sequence>
<dbReference type="EMBL" id="BGPR01001742">
    <property type="protein sequence ID" value="GBM60862.1"/>
    <property type="molecule type" value="Genomic_DNA"/>
</dbReference>
<reference evidence="1 2" key="1">
    <citation type="journal article" date="2019" name="Sci. Rep.">
        <title>Orb-weaving spider Araneus ventricosus genome elucidates the spidroin gene catalogue.</title>
        <authorList>
            <person name="Kono N."/>
            <person name="Nakamura H."/>
            <person name="Ohtoshi R."/>
            <person name="Moran D.A.P."/>
            <person name="Shinohara A."/>
            <person name="Yoshida Y."/>
            <person name="Fujiwara M."/>
            <person name="Mori M."/>
            <person name="Tomita M."/>
            <person name="Arakawa K."/>
        </authorList>
    </citation>
    <scope>NUCLEOTIDE SEQUENCE [LARGE SCALE GENOMIC DNA]</scope>
</reference>
<name>A0A4Y2H3G8_ARAVE</name>
<organism evidence="1 2">
    <name type="scientific">Araneus ventricosus</name>
    <name type="common">Orbweaver spider</name>
    <name type="synonym">Epeira ventricosa</name>
    <dbReference type="NCBI Taxonomy" id="182803"/>
    <lineage>
        <taxon>Eukaryota</taxon>
        <taxon>Metazoa</taxon>
        <taxon>Ecdysozoa</taxon>
        <taxon>Arthropoda</taxon>
        <taxon>Chelicerata</taxon>
        <taxon>Arachnida</taxon>
        <taxon>Araneae</taxon>
        <taxon>Araneomorphae</taxon>
        <taxon>Entelegynae</taxon>
        <taxon>Araneoidea</taxon>
        <taxon>Araneidae</taxon>
        <taxon>Araneus</taxon>
    </lineage>
</organism>
<dbReference type="AlphaFoldDB" id="A0A4Y2H3G8"/>
<protein>
    <submittedName>
        <fullName evidence="1">Uncharacterized protein</fullName>
    </submittedName>
</protein>
<evidence type="ECO:0000313" key="1">
    <source>
        <dbReference type="EMBL" id="GBM60862.1"/>
    </source>
</evidence>
<dbReference type="Proteomes" id="UP000499080">
    <property type="component" value="Unassembled WGS sequence"/>
</dbReference>
<keyword evidence="2" id="KW-1185">Reference proteome</keyword>
<gene>
    <name evidence="1" type="ORF">AVEN_179013_1</name>
</gene>
<accession>A0A4Y2H3G8</accession>